<evidence type="ECO:0000313" key="3">
    <source>
        <dbReference type="Proteomes" id="UP000327026"/>
    </source>
</evidence>
<dbReference type="RefSeq" id="YP_010062070.1">
    <property type="nucleotide sequence ID" value="NC_054790.1"/>
</dbReference>
<sequence length="144" mass="14816">MSIVTPVRVASVGTLAVAGFSAMLSFTALSDLAAQNAVPAGEAFAIPLIVDGGAIVATAATLALSKHRRFAWALLVLSSMASVVGNVVHALPHGIVAAVIAAIPPLWLLAMTHLTVMLVRQHAKEAPETLHVVEDVETNLLEAA</sequence>
<dbReference type="KEGG" id="vg:64871705"/>
<keyword evidence="1" id="KW-0812">Transmembrane</keyword>
<dbReference type="Pfam" id="PF10935">
    <property type="entry name" value="DUF2637"/>
    <property type="match status" value="1"/>
</dbReference>
<evidence type="ECO:0000313" key="2">
    <source>
        <dbReference type="EMBL" id="QFG10405.1"/>
    </source>
</evidence>
<organism evidence="2 3">
    <name type="scientific">Mycobacterium phage Anthony</name>
    <dbReference type="NCBI Taxonomy" id="2599857"/>
    <lineage>
        <taxon>Viruses</taxon>
        <taxon>Duplodnaviria</taxon>
        <taxon>Heunggongvirae</taxon>
        <taxon>Uroviricota</taxon>
        <taxon>Caudoviricetes</taxon>
        <taxon>Anthonyvirus</taxon>
        <taxon>Anthonyvirus anthony</taxon>
    </lineage>
</organism>
<feature type="transmembrane region" description="Helical" evidence="1">
    <location>
        <begin position="71"/>
        <end position="89"/>
    </location>
</feature>
<dbReference type="InterPro" id="IPR021235">
    <property type="entry name" value="DUF2637"/>
</dbReference>
<feature type="transmembrane region" description="Helical" evidence="1">
    <location>
        <begin position="12"/>
        <end position="32"/>
    </location>
</feature>
<feature type="transmembrane region" description="Helical" evidence="1">
    <location>
        <begin position="95"/>
        <end position="119"/>
    </location>
</feature>
<keyword evidence="3" id="KW-1185">Reference proteome</keyword>
<dbReference type="EMBL" id="MN234188">
    <property type="protein sequence ID" value="QFG10405.1"/>
    <property type="molecule type" value="Genomic_DNA"/>
</dbReference>
<keyword evidence="1" id="KW-1133">Transmembrane helix</keyword>
<dbReference type="GeneID" id="64871705"/>
<evidence type="ECO:0000256" key="1">
    <source>
        <dbReference type="SAM" id="Phobius"/>
    </source>
</evidence>
<reference evidence="2 3" key="1">
    <citation type="submission" date="2019-07" db="EMBL/GenBank/DDBJ databases">
        <authorList>
            <person name="Garlena R.A."/>
            <person name="Russell D.A."/>
            <person name="Pope W.H."/>
            <person name="Jacobs-Sera D."/>
            <person name="Hatfull G.F."/>
        </authorList>
    </citation>
    <scope>NUCLEOTIDE SEQUENCE [LARGE SCALE GENOMIC DNA]</scope>
</reference>
<protein>
    <submittedName>
        <fullName evidence="2">Uncharacterized protein</fullName>
    </submittedName>
</protein>
<accession>A0A5J6TI62</accession>
<gene>
    <name evidence="2" type="primary">34</name>
    <name evidence="2" type="ORF">PBI_ANTHONY_34</name>
</gene>
<name>A0A5J6TI62_9CAUD</name>
<proteinExistence type="predicted"/>
<keyword evidence="1" id="KW-0472">Membrane</keyword>
<feature type="transmembrane region" description="Helical" evidence="1">
    <location>
        <begin position="44"/>
        <end position="64"/>
    </location>
</feature>
<dbReference type="Proteomes" id="UP000327026">
    <property type="component" value="Segment"/>
</dbReference>